<dbReference type="PANTHER" id="PTHR35861">
    <property type="match status" value="1"/>
</dbReference>
<dbReference type="Pfam" id="PF04984">
    <property type="entry name" value="Phage_sheath_1"/>
    <property type="match status" value="1"/>
</dbReference>
<dbReference type="EMBL" id="JALMLT010000004">
    <property type="protein sequence ID" value="MDT8760261.1"/>
    <property type="molecule type" value="Genomic_DNA"/>
</dbReference>
<accession>A0ABU3N9S4</accession>
<name>A0ABU3N9S4_9SPHN</name>
<evidence type="ECO:0000259" key="2">
    <source>
        <dbReference type="Pfam" id="PF04984"/>
    </source>
</evidence>
<dbReference type="PANTHER" id="PTHR35861:SF1">
    <property type="entry name" value="PHAGE TAIL SHEATH PROTEIN"/>
    <property type="match status" value="1"/>
</dbReference>
<gene>
    <name evidence="4" type="ORF">MZO42_16290</name>
</gene>
<proteinExistence type="inferred from homology"/>
<dbReference type="InterPro" id="IPR052042">
    <property type="entry name" value="Tail_sheath_structural"/>
</dbReference>
<comment type="caution">
    <text evidence="4">The sequence shown here is derived from an EMBL/GenBank/DDBJ whole genome shotgun (WGS) entry which is preliminary data.</text>
</comment>
<dbReference type="InterPro" id="IPR020287">
    <property type="entry name" value="Tail_sheath_C"/>
</dbReference>
<sequence>MPEYLAPAVFVEETSFRAKSIEGVGTSTCAFVGMTARGPVSRDPSDPTPPLLTSFADYERYYGGVDDLTIGGAPARNYLALAAQAFFNNGGGRLYVARILGAAAAAAAGVVLNSGSPAVAKKLTLSARTAAGARIAGSDTNFRVTIAENALPTTKKLALKQPAGTLVLVGTDVFVVGTADVIAATDEACSILSYSVLVEDPTGPVYEAGGLGVHPKHPRFINAVLGTKPASASDALTNPIILDVGSGATAAEARAALMNTAVGGVRVVPLTGGSDGTGGPSAADYATALDSLLALEDVSIVAAPGASSFAAPLPAAVNQSLIGHAEARRAYRIAVLDTPPGLEVTADPSVKTLKSLIDSKYAALYYPWITIANPLAATDPAQPSLVDVPPSGAVCGIYARNDVQRGVWKAPANETVTGALALQRDVRFGEQEVLNPLGINCIRALSGRGIRVWGARTISSDPEWKYVNIRRYFLYLEASIDRGTQWAVFEPNGEALWANVRTTVSDFLYNEWVSGALLGASPKEAFFVRCDRTTMTQNDLDNGRLICLVGVAAIKPAEFVIFRIGQKTADARG</sequence>
<feature type="domain" description="Tail sheath protein subtilisin-like" evidence="2">
    <location>
        <begin position="278"/>
        <end position="457"/>
    </location>
</feature>
<dbReference type="InterPro" id="IPR035089">
    <property type="entry name" value="Phage_sheath_subtilisin"/>
</dbReference>
<reference evidence="4" key="1">
    <citation type="submission" date="2022-04" db="EMBL/GenBank/DDBJ databases">
        <title>Tomato heritable bacteria conferring resistance against bacterial wilt.</title>
        <authorList>
            <person name="Yin J."/>
        </authorList>
    </citation>
    <scope>NUCLEOTIDE SEQUENCE</scope>
    <source>
        <strain evidence="4">Cra20</strain>
    </source>
</reference>
<organism evidence="4">
    <name type="scientific">Sphingomonas psychrotolerans</name>
    <dbReference type="NCBI Taxonomy" id="1327635"/>
    <lineage>
        <taxon>Bacteria</taxon>
        <taxon>Pseudomonadati</taxon>
        <taxon>Pseudomonadota</taxon>
        <taxon>Alphaproteobacteria</taxon>
        <taxon>Sphingomonadales</taxon>
        <taxon>Sphingomonadaceae</taxon>
        <taxon>Sphingomonas</taxon>
    </lineage>
</organism>
<evidence type="ECO:0000313" key="4">
    <source>
        <dbReference type="EMBL" id="MDT8760261.1"/>
    </source>
</evidence>
<dbReference type="Gene3D" id="3.40.50.11780">
    <property type="match status" value="2"/>
</dbReference>
<protein>
    <submittedName>
        <fullName evidence="4">Phage tail sheath subtilisin-like domain-containing protein</fullName>
    </submittedName>
</protein>
<feature type="domain" description="Tail sheath protein C-terminal" evidence="3">
    <location>
        <begin position="459"/>
        <end position="564"/>
    </location>
</feature>
<comment type="similarity">
    <text evidence="1">Belongs to the myoviridae tail sheath protein family.</text>
</comment>
<evidence type="ECO:0000259" key="3">
    <source>
        <dbReference type="Pfam" id="PF17482"/>
    </source>
</evidence>
<evidence type="ECO:0000256" key="1">
    <source>
        <dbReference type="ARBA" id="ARBA00008005"/>
    </source>
</evidence>
<dbReference type="Pfam" id="PF17482">
    <property type="entry name" value="Phage_sheath_1C"/>
    <property type="match status" value="1"/>
</dbReference>